<feature type="transmembrane region" description="Helical" evidence="6">
    <location>
        <begin position="85"/>
        <end position="112"/>
    </location>
</feature>
<dbReference type="EMBL" id="QRZF01000008">
    <property type="protein sequence ID" value="RGV52976.1"/>
    <property type="molecule type" value="Genomic_DNA"/>
</dbReference>
<dbReference type="Pfam" id="PF01943">
    <property type="entry name" value="Polysacc_synt"/>
    <property type="match status" value="1"/>
</dbReference>
<comment type="subcellular location">
    <subcellularLocation>
        <location evidence="1">Cell membrane</location>
        <topology evidence="1">Multi-pass membrane protein</topology>
    </subcellularLocation>
</comment>
<comment type="caution">
    <text evidence="7">The sequence shown here is derived from an EMBL/GenBank/DDBJ whole genome shotgun (WGS) entry which is preliminary data.</text>
</comment>
<evidence type="ECO:0000256" key="4">
    <source>
        <dbReference type="ARBA" id="ARBA00022989"/>
    </source>
</evidence>
<dbReference type="PANTHER" id="PTHR30250:SF26">
    <property type="entry name" value="PSMA PROTEIN"/>
    <property type="match status" value="1"/>
</dbReference>
<gene>
    <name evidence="7" type="ORF">DWW10_13575</name>
</gene>
<name>A0A412Y6C2_9BACE</name>
<feature type="transmembrane region" description="Helical" evidence="6">
    <location>
        <begin position="124"/>
        <end position="151"/>
    </location>
</feature>
<sequence>MESSNKRIAKNTIFLYVRMLLSTCISLYTSRVILNTLGVDDFGIYNVVGGVVAMFSFLNASMSSATSRFLSFEIGREDFVRLHKVFSSAFTVHLLIALCVFVLGETIGLWFLQHKLVLPADRMFAANVIYQVTILMGMLNVIQVPSVALIMSNERMNVYAFVEILNVCLKLLVVFLLLIIPADKLIVYGLLQLLVAILVFMIYVIYSRRTWRECRFKLFWNKKFLKPIFSFSGWDLYGNFSTLVRTQGVSILLNIFFGTVLNAASGIATQVQGAVGAFAGNVLMAVRPQIIKNYAISDYTRMCFLIEKTSIFTTILLLLFTIPLLVETEYVLSLWLGIVPAYTVVLCRYVLLFNLFANLSSVIVTGIHATGRIKRPSIINGTLYLLVLPFSYVAYHWGQEPQIAFAFNVIAVFCGMLFNMWTLHLYVPNFRFVAYFRGVLVKGMLIAFVTYSSSYWLILQLERGFIRLVVITLFSSFCLLLFTYFFVLSNEEKAKVKLNINI</sequence>
<evidence type="ECO:0000313" key="7">
    <source>
        <dbReference type="EMBL" id="RGV52976.1"/>
    </source>
</evidence>
<keyword evidence="4 6" id="KW-1133">Transmembrane helix</keyword>
<evidence type="ECO:0000256" key="5">
    <source>
        <dbReference type="ARBA" id="ARBA00023136"/>
    </source>
</evidence>
<proteinExistence type="predicted"/>
<dbReference type="RefSeq" id="WP_022394087.1">
    <property type="nucleotide sequence ID" value="NZ_QRZF01000008.1"/>
</dbReference>
<accession>A0A412Y6C2</accession>
<feature type="transmembrane region" description="Helical" evidence="6">
    <location>
        <begin position="332"/>
        <end position="357"/>
    </location>
</feature>
<evidence type="ECO:0000256" key="3">
    <source>
        <dbReference type="ARBA" id="ARBA00022692"/>
    </source>
</evidence>
<feature type="transmembrane region" description="Helical" evidence="6">
    <location>
        <begin position="42"/>
        <end position="64"/>
    </location>
</feature>
<keyword evidence="3 6" id="KW-0812">Transmembrane</keyword>
<evidence type="ECO:0000256" key="2">
    <source>
        <dbReference type="ARBA" id="ARBA00022475"/>
    </source>
</evidence>
<feature type="transmembrane region" description="Helical" evidence="6">
    <location>
        <begin position="12"/>
        <end position="30"/>
    </location>
</feature>
<evidence type="ECO:0000256" key="1">
    <source>
        <dbReference type="ARBA" id="ARBA00004651"/>
    </source>
</evidence>
<dbReference type="GO" id="GO:0005886">
    <property type="term" value="C:plasma membrane"/>
    <property type="evidence" value="ECO:0007669"/>
    <property type="project" value="UniProtKB-SubCell"/>
</dbReference>
<feature type="transmembrane region" description="Helical" evidence="6">
    <location>
        <begin position="403"/>
        <end position="427"/>
    </location>
</feature>
<dbReference type="Proteomes" id="UP000283850">
    <property type="component" value="Unassembled WGS sequence"/>
</dbReference>
<keyword evidence="5 6" id="KW-0472">Membrane</keyword>
<reference evidence="7 8" key="1">
    <citation type="submission" date="2018-08" db="EMBL/GenBank/DDBJ databases">
        <title>A genome reference for cultivated species of the human gut microbiota.</title>
        <authorList>
            <person name="Zou Y."/>
            <person name="Xue W."/>
            <person name="Luo G."/>
        </authorList>
    </citation>
    <scope>NUCLEOTIDE SEQUENCE [LARGE SCALE GENOMIC DNA]</scope>
    <source>
        <strain evidence="7 8">AF14-32</strain>
    </source>
</reference>
<feature type="transmembrane region" description="Helical" evidence="6">
    <location>
        <begin position="158"/>
        <end position="180"/>
    </location>
</feature>
<feature type="transmembrane region" description="Helical" evidence="6">
    <location>
        <begin position="309"/>
        <end position="326"/>
    </location>
</feature>
<organism evidence="7 8">
    <name type="scientific">Bacteroides intestinalis</name>
    <dbReference type="NCBI Taxonomy" id="329854"/>
    <lineage>
        <taxon>Bacteria</taxon>
        <taxon>Pseudomonadati</taxon>
        <taxon>Bacteroidota</taxon>
        <taxon>Bacteroidia</taxon>
        <taxon>Bacteroidales</taxon>
        <taxon>Bacteroidaceae</taxon>
        <taxon>Bacteroides</taxon>
    </lineage>
</organism>
<evidence type="ECO:0000313" key="8">
    <source>
        <dbReference type="Proteomes" id="UP000283850"/>
    </source>
</evidence>
<protein>
    <submittedName>
        <fullName evidence="7">Polysaccharide biosynthesis protein</fullName>
    </submittedName>
</protein>
<evidence type="ECO:0000256" key="6">
    <source>
        <dbReference type="SAM" id="Phobius"/>
    </source>
</evidence>
<dbReference type="InterPro" id="IPR050833">
    <property type="entry name" value="Poly_Biosynth_Transport"/>
</dbReference>
<feature type="transmembrane region" description="Helical" evidence="6">
    <location>
        <begin position="378"/>
        <end position="397"/>
    </location>
</feature>
<feature type="transmembrane region" description="Helical" evidence="6">
    <location>
        <begin position="439"/>
        <end position="458"/>
    </location>
</feature>
<feature type="transmembrane region" description="Helical" evidence="6">
    <location>
        <begin position="186"/>
        <end position="206"/>
    </location>
</feature>
<keyword evidence="2" id="KW-1003">Cell membrane</keyword>
<dbReference type="AlphaFoldDB" id="A0A412Y6C2"/>
<dbReference type="PANTHER" id="PTHR30250">
    <property type="entry name" value="PST FAMILY PREDICTED COLANIC ACID TRANSPORTER"/>
    <property type="match status" value="1"/>
</dbReference>
<feature type="transmembrane region" description="Helical" evidence="6">
    <location>
        <begin position="464"/>
        <end position="487"/>
    </location>
</feature>
<dbReference type="InterPro" id="IPR002797">
    <property type="entry name" value="Polysacc_synth"/>
</dbReference>